<dbReference type="InterPro" id="IPR010260">
    <property type="entry name" value="AlpA"/>
</dbReference>
<keyword evidence="2" id="KW-1185">Reference proteome</keyword>
<proteinExistence type="predicted"/>
<gene>
    <name evidence="1" type="ORF">QWY20_16415</name>
</gene>
<reference evidence="1 2" key="1">
    <citation type="submission" date="2023-07" db="EMBL/GenBank/DDBJ databases">
        <title>Alkalimonas sp., MEB108 novel, alkaliphilic bacterium isolated from Lonar Lake, India.</title>
        <authorList>
            <person name="Joshi A."/>
            <person name="Thite S."/>
        </authorList>
    </citation>
    <scope>NUCLEOTIDE SEQUENCE [LARGE SCALE GENOMIC DNA]</scope>
    <source>
        <strain evidence="1 2">MEB108</strain>
    </source>
</reference>
<comment type="caution">
    <text evidence="1">The sequence shown here is derived from an EMBL/GenBank/DDBJ whole genome shotgun (WGS) entry which is preliminary data.</text>
</comment>
<evidence type="ECO:0000313" key="1">
    <source>
        <dbReference type="EMBL" id="MEE2003044.1"/>
    </source>
</evidence>
<dbReference type="RefSeq" id="WP_330130092.1">
    <property type="nucleotide sequence ID" value="NZ_JAUHLI010000020.1"/>
</dbReference>
<dbReference type="Gene3D" id="1.10.238.160">
    <property type="match status" value="1"/>
</dbReference>
<protein>
    <submittedName>
        <fullName evidence="1">AlpA family phage regulatory protein</fullName>
    </submittedName>
</protein>
<dbReference type="Proteomes" id="UP001336314">
    <property type="component" value="Unassembled WGS sequence"/>
</dbReference>
<evidence type="ECO:0000313" key="2">
    <source>
        <dbReference type="Proteomes" id="UP001336314"/>
    </source>
</evidence>
<sequence>MNLIRINQVLQIVGVSRSHWYALIKNGQAPKPVKLSERVAVWVREEVLDWIQSKVAEREQR</sequence>
<dbReference type="EMBL" id="JAUHLI010000020">
    <property type="protein sequence ID" value="MEE2003044.1"/>
    <property type="molecule type" value="Genomic_DNA"/>
</dbReference>
<dbReference type="Pfam" id="PF05930">
    <property type="entry name" value="Phage_AlpA"/>
    <property type="match status" value="1"/>
</dbReference>
<accession>A0ABU7J939</accession>
<organism evidence="1 2">
    <name type="scientific">Alkalimonas cellulosilytica</name>
    <dbReference type="NCBI Taxonomy" id="3058395"/>
    <lineage>
        <taxon>Bacteria</taxon>
        <taxon>Pseudomonadati</taxon>
        <taxon>Pseudomonadota</taxon>
        <taxon>Gammaproteobacteria</taxon>
        <taxon>Alkalimonas</taxon>
    </lineage>
</organism>
<name>A0ABU7J939_9GAMM</name>